<evidence type="ECO:0000256" key="4">
    <source>
        <dbReference type="ARBA" id="ARBA00013078"/>
    </source>
</evidence>
<dbReference type="PANTHER" id="PTHR43434:SF1">
    <property type="entry name" value="PHOSPHOGLYCOLATE PHOSPHATASE"/>
    <property type="match status" value="1"/>
</dbReference>
<dbReference type="Gene3D" id="1.10.150.240">
    <property type="entry name" value="Putative phosphatase, domain 2"/>
    <property type="match status" value="1"/>
</dbReference>
<dbReference type="InterPro" id="IPR036412">
    <property type="entry name" value="HAD-like_sf"/>
</dbReference>
<dbReference type="GO" id="GO:0008967">
    <property type="term" value="F:phosphoglycolate phosphatase activity"/>
    <property type="evidence" value="ECO:0007669"/>
    <property type="project" value="UniProtKB-EC"/>
</dbReference>
<name>A0A7W6DBB7_9HYPH</name>
<dbReference type="SFLD" id="SFLDS00003">
    <property type="entry name" value="Haloacid_Dehalogenase"/>
    <property type="match status" value="1"/>
</dbReference>
<evidence type="ECO:0000256" key="1">
    <source>
        <dbReference type="ARBA" id="ARBA00000830"/>
    </source>
</evidence>
<dbReference type="EC" id="3.1.3.18" evidence="4"/>
<dbReference type="AlphaFoldDB" id="A0A7W6DBB7"/>
<dbReference type="SFLD" id="SFLDG01129">
    <property type="entry name" value="C1.5:_HAD__Beta-PGM__Phosphata"/>
    <property type="match status" value="1"/>
</dbReference>
<proteinExistence type="inferred from homology"/>
<evidence type="ECO:0000313" key="5">
    <source>
        <dbReference type="EMBL" id="MBB3975779.1"/>
    </source>
</evidence>
<dbReference type="InterPro" id="IPR006439">
    <property type="entry name" value="HAD-SF_hydro_IA"/>
</dbReference>
<comment type="pathway">
    <text evidence="2">Organic acid metabolism; glycolate biosynthesis; glycolate from 2-phosphoglycolate: step 1/1.</text>
</comment>
<dbReference type="RefSeq" id="WP_183799857.1">
    <property type="nucleotide sequence ID" value="NZ_JACIEE010000002.1"/>
</dbReference>
<dbReference type="CDD" id="cd01427">
    <property type="entry name" value="HAD_like"/>
    <property type="match status" value="1"/>
</dbReference>
<organism evidence="5 6">
    <name type="scientific">Mycoplana azooxidifex</name>
    <dbReference type="NCBI Taxonomy" id="1636188"/>
    <lineage>
        <taxon>Bacteria</taxon>
        <taxon>Pseudomonadati</taxon>
        <taxon>Pseudomonadota</taxon>
        <taxon>Alphaproteobacteria</taxon>
        <taxon>Hyphomicrobiales</taxon>
        <taxon>Rhizobiaceae</taxon>
        <taxon>Mycoplana</taxon>
    </lineage>
</organism>
<dbReference type="Gene3D" id="3.40.50.1000">
    <property type="entry name" value="HAD superfamily/HAD-like"/>
    <property type="match status" value="1"/>
</dbReference>
<comment type="similarity">
    <text evidence="3">Belongs to the HAD-like hydrolase superfamily. CbbY/CbbZ/Gph/YieH family.</text>
</comment>
<keyword evidence="6" id="KW-1185">Reference proteome</keyword>
<dbReference type="Proteomes" id="UP000574761">
    <property type="component" value="Unassembled WGS sequence"/>
</dbReference>
<evidence type="ECO:0000313" key="6">
    <source>
        <dbReference type="Proteomes" id="UP000574761"/>
    </source>
</evidence>
<dbReference type="GO" id="GO:0006281">
    <property type="term" value="P:DNA repair"/>
    <property type="evidence" value="ECO:0007669"/>
    <property type="project" value="TreeGrafter"/>
</dbReference>
<dbReference type="InterPro" id="IPR050155">
    <property type="entry name" value="HAD-like_hydrolase_sf"/>
</dbReference>
<dbReference type="EMBL" id="JACIEE010000002">
    <property type="protein sequence ID" value="MBB3975779.1"/>
    <property type="molecule type" value="Genomic_DNA"/>
</dbReference>
<dbReference type="GO" id="GO:0005829">
    <property type="term" value="C:cytosol"/>
    <property type="evidence" value="ECO:0007669"/>
    <property type="project" value="TreeGrafter"/>
</dbReference>
<reference evidence="5 6" key="1">
    <citation type="submission" date="2020-08" db="EMBL/GenBank/DDBJ databases">
        <title>Genomic Encyclopedia of Type Strains, Phase IV (KMG-IV): sequencing the most valuable type-strain genomes for metagenomic binning, comparative biology and taxonomic classification.</title>
        <authorList>
            <person name="Goeker M."/>
        </authorList>
    </citation>
    <scope>NUCLEOTIDE SEQUENCE [LARGE SCALE GENOMIC DNA]</scope>
    <source>
        <strain evidence="5 6">DSM 100211</strain>
    </source>
</reference>
<dbReference type="InterPro" id="IPR023198">
    <property type="entry name" value="PGP-like_dom2"/>
</dbReference>
<comment type="caution">
    <text evidence="5">The sequence shown here is derived from an EMBL/GenBank/DDBJ whole genome shotgun (WGS) entry which is preliminary data.</text>
</comment>
<evidence type="ECO:0000256" key="3">
    <source>
        <dbReference type="ARBA" id="ARBA00006171"/>
    </source>
</evidence>
<gene>
    <name evidence="5" type="ORF">GGQ64_000966</name>
</gene>
<dbReference type="SUPFAM" id="SSF56784">
    <property type="entry name" value="HAD-like"/>
    <property type="match status" value="1"/>
</dbReference>
<sequence>MTNAQAISGILFDKDGTLLDYAKSWVPVNYELARIAAGGDEDLARRLLAACGMDPDSGHVAPDTLLAAGNTVEIAEGMVAAGSPMGTAELAALFDGLFAQSASMAVAVTDLAGFFSALHAKGYRLGVASSDNERSIRETARRFGFEQYLHYVAGYDSGHGVKPEPGMVLGFCEATGLDPHEVAVVGDNNHDLHMGRSAGAGLTVAVLTGTGSRDSLSSASDYCLNDITELPALLPAEGPARAARA</sequence>
<accession>A0A7W6DBB7</accession>
<comment type="catalytic activity">
    <reaction evidence="1">
        <text>2-phosphoglycolate + H2O = glycolate + phosphate</text>
        <dbReference type="Rhea" id="RHEA:14369"/>
        <dbReference type="ChEBI" id="CHEBI:15377"/>
        <dbReference type="ChEBI" id="CHEBI:29805"/>
        <dbReference type="ChEBI" id="CHEBI:43474"/>
        <dbReference type="ChEBI" id="CHEBI:58033"/>
        <dbReference type="EC" id="3.1.3.18"/>
    </reaction>
</comment>
<dbReference type="NCBIfam" id="TIGR01549">
    <property type="entry name" value="HAD-SF-IA-v1"/>
    <property type="match status" value="1"/>
</dbReference>
<dbReference type="PANTHER" id="PTHR43434">
    <property type="entry name" value="PHOSPHOGLYCOLATE PHOSPHATASE"/>
    <property type="match status" value="1"/>
</dbReference>
<keyword evidence="5" id="KW-0378">Hydrolase</keyword>
<protein>
    <recommendedName>
        <fullName evidence="4">phosphoglycolate phosphatase</fullName>
        <ecNumber evidence="4">3.1.3.18</ecNumber>
    </recommendedName>
</protein>
<evidence type="ECO:0000256" key="2">
    <source>
        <dbReference type="ARBA" id="ARBA00004818"/>
    </source>
</evidence>
<dbReference type="Pfam" id="PF00702">
    <property type="entry name" value="Hydrolase"/>
    <property type="match status" value="1"/>
</dbReference>
<dbReference type="InterPro" id="IPR023214">
    <property type="entry name" value="HAD_sf"/>
</dbReference>